<dbReference type="InterPro" id="IPR029039">
    <property type="entry name" value="Flavoprotein-like_sf"/>
</dbReference>
<dbReference type="PROSITE" id="PS50902">
    <property type="entry name" value="FLAVODOXIN_LIKE"/>
    <property type="match status" value="1"/>
</dbReference>
<dbReference type="Gene3D" id="3.40.50.360">
    <property type="match status" value="1"/>
</dbReference>
<dbReference type="AlphaFoldDB" id="A0A1M7YC26"/>
<dbReference type="EMBL" id="FRFD01000007">
    <property type="protein sequence ID" value="SHO50190.1"/>
    <property type="molecule type" value="Genomic_DNA"/>
</dbReference>
<dbReference type="RefSeq" id="WP_073589308.1">
    <property type="nucleotide sequence ID" value="NZ_FRFD01000007.1"/>
</dbReference>
<dbReference type="Proteomes" id="UP000184612">
    <property type="component" value="Unassembled WGS sequence"/>
</dbReference>
<feature type="domain" description="Flavodoxin-like" evidence="1">
    <location>
        <begin position="3"/>
        <end position="159"/>
    </location>
</feature>
<dbReference type="OrthoDB" id="9806505at2"/>
<evidence type="ECO:0000313" key="2">
    <source>
        <dbReference type="EMBL" id="SHO50190.1"/>
    </source>
</evidence>
<proteinExistence type="predicted"/>
<organism evidence="2 3">
    <name type="scientific">Anaerocolumna xylanovorans DSM 12503</name>
    <dbReference type="NCBI Taxonomy" id="1121345"/>
    <lineage>
        <taxon>Bacteria</taxon>
        <taxon>Bacillati</taxon>
        <taxon>Bacillota</taxon>
        <taxon>Clostridia</taxon>
        <taxon>Lachnospirales</taxon>
        <taxon>Lachnospiraceae</taxon>
        <taxon>Anaerocolumna</taxon>
    </lineage>
</organism>
<protein>
    <submittedName>
        <fullName evidence="2">Flavodoxin</fullName>
    </submittedName>
</protein>
<dbReference type="STRING" id="1121345.SAMN02745217_02627"/>
<evidence type="ECO:0000313" key="3">
    <source>
        <dbReference type="Proteomes" id="UP000184612"/>
    </source>
</evidence>
<dbReference type="PANTHER" id="PTHR39201">
    <property type="entry name" value="EXPORTED PROTEIN-RELATED"/>
    <property type="match status" value="1"/>
</dbReference>
<dbReference type="PANTHER" id="PTHR39201:SF1">
    <property type="entry name" value="FLAVODOXIN-LIKE DOMAIN-CONTAINING PROTEIN"/>
    <property type="match status" value="1"/>
</dbReference>
<gene>
    <name evidence="2" type="ORF">SAMN02745217_02627</name>
</gene>
<dbReference type="SUPFAM" id="SSF52218">
    <property type="entry name" value="Flavoproteins"/>
    <property type="match status" value="1"/>
</dbReference>
<dbReference type="GO" id="GO:0010181">
    <property type="term" value="F:FMN binding"/>
    <property type="evidence" value="ECO:0007669"/>
    <property type="project" value="InterPro"/>
</dbReference>
<name>A0A1M7YC26_9FIRM</name>
<keyword evidence="3" id="KW-1185">Reference proteome</keyword>
<sequence>MNTLVVFYSLEGNTKIIADILTEELDSDCIELKPDKEIPKGGLTKFFWGGKSVLFHEKPDLVNDLPDMDEYDTIFIGTPIWASSYAPPIASFLDKVSIKNKKLAFFACHAGGGADKCFDKLKSALSENTVIGTITFTDPAKEEKDKIKASVKHWLHEIT</sequence>
<reference evidence="2 3" key="1">
    <citation type="submission" date="2016-12" db="EMBL/GenBank/DDBJ databases">
        <authorList>
            <person name="Song W.-J."/>
            <person name="Kurnit D.M."/>
        </authorList>
    </citation>
    <scope>NUCLEOTIDE SEQUENCE [LARGE SCALE GENOMIC DNA]</scope>
    <source>
        <strain evidence="2 3">DSM 12503</strain>
    </source>
</reference>
<evidence type="ECO:0000259" key="1">
    <source>
        <dbReference type="PROSITE" id="PS50902"/>
    </source>
</evidence>
<accession>A0A1M7YC26</accession>
<dbReference type="InterPro" id="IPR008254">
    <property type="entry name" value="Flavodoxin/NO_synth"/>
</dbReference>
<dbReference type="GO" id="GO:0016651">
    <property type="term" value="F:oxidoreductase activity, acting on NAD(P)H"/>
    <property type="evidence" value="ECO:0007669"/>
    <property type="project" value="UniProtKB-ARBA"/>
</dbReference>
<dbReference type="Pfam" id="PF12682">
    <property type="entry name" value="Flavodoxin_4"/>
    <property type="match status" value="1"/>
</dbReference>